<dbReference type="PANTHER" id="PTHR11999">
    <property type="entry name" value="GROUP II PYRIDOXAL-5-PHOSPHATE DECARBOXYLASE"/>
    <property type="match status" value="1"/>
</dbReference>
<evidence type="ECO:0000313" key="9">
    <source>
        <dbReference type="Proteomes" id="UP000285610"/>
    </source>
</evidence>
<evidence type="ECO:0000256" key="3">
    <source>
        <dbReference type="ARBA" id="ARBA00022793"/>
    </source>
</evidence>
<organism evidence="8 9">
    <name type="scientific">Mediterraneibacter gnavus</name>
    <name type="common">Ruminococcus gnavus</name>
    <dbReference type="NCBI Taxonomy" id="33038"/>
    <lineage>
        <taxon>Bacteria</taxon>
        <taxon>Bacillati</taxon>
        <taxon>Bacillota</taxon>
        <taxon>Clostridia</taxon>
        <taxon>Lachnospirales</taxon>
        <taxon>Lachnospiraceae</taxon>
        <taxon>Mediterraneibacter</taxon>
    </lineage>
</organism>
<evidence type="ECO:0000256" key="5">
    <source>
        <dbReference type="ARBA" id="ARBA00023239"/>
    </source>
</evidence>
<gene>
    <name evidence="8" type="ORF">DWZ50_02035</name>
</gene>
<dbReference type="Gene3D" id="3.40.640.10">
    <property type="entry name" value="Type I PLP-dependent aspartate aminotransferase-like (Major domain)"/>
    <property type="match status" value="1"/>
</dbReference>
<keyword evidence="5 7" id="KW-0456">Lyase</keyword>
<dbReference type="InterPro" id="IPR015421">
    <property type="entry name" value="PyrdxlP-dep_Trfase_major"/>
</dbReference>
<dbReference type="AlphaFoldDB" id="A0A415SDH8"/>
<dbReference type="Gene3D" id="3.90.1150.10">
    <property type="entry name" value="Aspartate Aminotransferase, domain 1"/>
    <property type="match status" value="1"/>
</dbReference>
<reference evidence="8 9" key="1">
    <citation type="submission" date="2018-08" db="EMBL/GenBank/DDBJ databases">
        <title>A genome reference for cultivated species of the human gut microbiota.</title>
        <authorList>
            <person name="Zou Y."/>
            <person name="Xue W."/>
            <person name="Luo G."/>
        </authorList>
    </citation>
    <scope>NUCLEOTIDE SEQUENCE [LARGE SCALE GENOMIC DNA]</scope>
    <source>
        <strain evidence="8 9">AF33-12</strain>
    </source>
</reference>
<evidence type="ECO:0000256" key="6">
    <source>
        <dbReference type="PIRSR" id="PIRSR602129-50"/>
    </source>
</evidence>
<dbReference type="InterPro" id="IPR002129">
    <property type="entry name" value="PyrdxlP-dep_de-COase"/>
</dbReference>
<dbReference type="GO" id="GO:0019752">
    <property type="term" value="P:carboxylic acid metabolic process"/>
    <property type="evidence" value="ECO:0007669"/>
    <property type="project" value="InterPro"/>
</dbReference>
<comment type="cofactor">
    <cofactor evidence="1 6 7">
        <name>pyridoxal 5'-phosphate</name>
        <dbReference type="ChEBI" id="CHEBI:597326"/>
    </cofactor>
</comment>
<dbReference type="InterPro" id="IPR015422">
    <property type="entry name" value="PyrdxlP-dep_Trfase_small"/>
</dbReference>
<sequence>MIGTEYILNSTQLEEAIKSFVHDFCAEKHEIHDQPVVVEAKEHQEDKIKQIKIPEKGRPVNEVVSEMMNEVYRYRGDANHPRFFSFVPGPASSVSWLGDIMTSAYNIHAGGSKLAPMVNCIEQEVLKWLAKQVGFTENPGGVFVSGGSMANITALTAARDNKLTDINLHLGTAYISDQTHSSVAKGLRIIGITDSRIRRIPTNSHFQMDTTKLEEAIETDKKSGYIPFVVIGTAGTTNTGSIDPLTEISALCKKHDMWFHIDGAYGASVLLSPKYKSLLTGTGLADSISWDAHKWLFQTYGCAMVLVKDIRNLFHSFHVNPEYLKDLENDIDNVNTWDIGMELTRPARGLKLWLTLQVLGSDLIGSAIEHGFQLAVWAEEALNPKKDWEIVSPAQMAMINFRYAPKDLTKEEQDILNEKISHRILESGYAAIFTTVLNGKTVLRICAIHPEATQEDMQHTIDLLDQYGREIYTEMKKSLI</sequence>
<dbReference type="RefSeq" id="WP_118444158.1">
    <property type="nucleotide sequence ID" value="NZ_JBCPGC010000006.1"/>
</dbReference>
<evidence type="ECO:0000256" key="1">
    <source>
        <dbReference type="ARBA" id="ARBA00001933"/>
    </source>
</evidence>
<evidence type="ECO:0000256" key="7">
    <source>
        <dbReference type="RuleBase" id="RU000382"/>
    </source>
</evidence>
<protein>
    <submittedName>
        <fullName evidence="8">Aminotransferase class I/II-fold pyridoxal phosphate-dependent enzyme</fullName>
    </submittedName>
</protein>
<comment type="similarity">
    <text evidence="2 7">Belongs to the group II decarboxylase family.</text>
</comment>
<comment type="caution">
    <text evidence="8">The sequence shown here is derived from an EMBL/GenBank/DDBJ whole genome shotgun (WGS) entry which is preliminary data.</text>
</comment>
<dbReference type="PANTHER" id="PTHR11999:SF70">
    <property type="entry name" value="MIP05841P"/>
    <property type="match status" value="1"/>
</dbReference>
<evidence type="ECO:0000256" key="4">
    <source>
        <dbReference type="ARBA" id="ARBA00022898"/>
    </source>
</evidence>
<name>A0A415SDH8_MEDGN</name>
<keyword evidence="3" id="KW-0210">Decarboxylase</keyword>
<dbReference type="GO" id="GO:0008483">
    <property type="term" value="F:transaminase activity"/>
    <property type="evidence" value="ECO:0007669"/>
    <property type="project" value="UniProtKB-KW"/>
</dbReference>
<keyword evidence="4 6" id="KW-0663">Pyridoxal phosphate</keyword>
<dbReference type="Gene3D" id="3.90.1150.170">
    <property type="match status" value="1"/>
</dbReference>
<dbReference type="Pfam" id="PF00282">
    <property type="entry name" value="Pyridoxal_deC"/>
    <property type="match status" value="1"/>
</dbReference>
<dbReference type="SUPFAM" id="SSF53383">
    <property type="entry name" value="PLP-dependent transferases"/>
    <property type="match status" value="1"/>
</dbReference>
<dbReference type="InterPro" id="IPR015424">
    <property type="entry name" value="PyrdxlP-dep_Trfase"/>
</dbReference>
<feature type="modified residue" description="N6-(pyridoxal phosphate)lysine" evidence="6">
    <location>
        <position position="294"/>
    </location>
</feature>
<dbReference type="GO" id="GO:0006520">
    <property type="term" value="P:amino acid metabolic process"/>
    <property type="evidence" value="ECO:0007669"/>
    <property type="project" value="InterPro"/>
</dbReference>
<dbReference type="GO" id="GO:0030170">
    <property type="term" value="F:pyridoxal phosphate binding"/>
    <property type="evidence" value="ECO:0007669"/>
    <property type="project" value="InterPro"/>
</dbReference>
<dbReference type="Proteomes" id="UP000285610">
    <property type="component" value="Unassembled WGS sequence"/>
</dbReference>
<dbReference type="PRINTS" id="PR00800">
    <property type="entry name" value="YHDCRBOXLASE"/>
</dbReference>
<dbReference type="InterPro" id="IPR021115">
    <property type="entry name" value="Pyridoxal-P_BS"/>
</dbReference>
<dbReference type="GO" id="GO:0004058">
    <property type="term" value="F:aromatic-L-amino-acid decarboxylase activity"/>
    <property type="evidence" value="ECO:0007669"/>
    <property type="project" value="UniProtKB-ARBA"/>
</dbReference>
<dbReference type="InterPro" id="IPR010977">
    <property type="entry name" value="Aromatic_deC"/>
</dbReference>
<evidence type="ECO:0000313" key="8">
    <source>
        <dbReference type="EMBL" id="RHM81028.1"/>
    </source>
</evidence>
<dbReference type="EMBL" id="QRQE01000003">
    <property type="protein sequence ID" value="RHM81028.1"/>
    <property type="molecule type" value="Genomic_DNA"/>
</dbReference>
<accession>A0A415SDH8</accession>
<keyword evidence="8" id="KW-0808">Transferase</keyword>
<dbReference type="PROSITE" id="PS00392">
    <property type="entry name" value="DDC_GAD_HDC_YDC"/>
    <property type="match status" value="1"/>
</dbReference>
<proteinExistence type="inferred from homology"/>
<evidence type="ECO:0000256" key="2">
    <source>
        <dbReference type="ARBA" id="ARBA00009533"/>
    </source>
</evidence>
<keyword evidence="8" id="KW-0032">Aminotransferase</keyword>